<feature type="compositionally biased region" description="Polar residues" evidence="1">
    <location>
        <begin position="784"/>
        <end position="793"/>
    </location>
</feature>
<evidence type="ECO:0000313" key="3">
    <source>
        <dbReference type="Proteomes" id="UP000289152"/>
    </source>
</evidence>
<dbReference type="InParanoid" id="A0A4Q1BEB0"/>
<evidence type="ECO:0000313" key="2">
    <source>
        <dbReference type="EMBL" id="RXK36364.1"/>
    </source>
</evidence>
<dbReference type="Proteomes" id="UP000289152">
    <property type="component" value="Unassembled WGS sequence"/>
</dbReference>
<feature type="compositionally biased region" description="Basic and acidic residues" evidence="1">
    <location>
        <begin position="728"/>
        <end position="747"/>
    </location>
</feature>
<feature type="compositionally biased region" description="Polar residues" evidence="1">
    <location>
        <begin position="1"/>
        <end position="14"/>
    </location>
</feature>
<feature type="compositionally biased region" description="Low complexity" evidence="1">
    <location>
        <begin position="894"/>
        <end position="908"/>
    </location>
</feature>
<feature type="region of interest" description="Disordered" evidence="1">
    <location>
        <begin position="284"/>
        <end position="305"/>
    </location>
</feature>
<evidence type="ECO:0000256" key="1">
    <source>
        <dbReference type="SAM" id="MobiDB-lite"/>
    </source>
</evidence>
<organism evidence="2 3">
    <name type="scientific">Tremella mesenterica</name>
    <name type="common">Jelly fungus</name>
    <dbReference type="NCBI Taxonomy" id="5217"/>
    <lineage>
        <taxon>Eukaryota</taxon>
        <taxon>Fungi</taxon>
        <taxon>Dikarya</taxon>
        <taxon>Basidiomycota</taxon>
        <taxon>Agaricomycotina</taxon>
        <taxon>Tremellomycetes</taxon>
        <taxon>Tremellales</taxon>
        <taxon>Tremellaceae</taxon>
        <taxon>Tremella</taxon>
    </lineage>
</organism>
<feature type="compositionally biased region" description="Polar residues" evidence="1">
    <location>
        <begin position="284"/>
        <end position="293"/>
    </location>
</feature>
<dbReference type="VEuPathDB" id="FungiDB:TREMEDRAFT_73390"/>
<gene>
    <name evidence="2" type="ORF">M231_06401</name>
</gene>
<feature type="region of interest" description="Disordered" evidence="1">
    <location>
        <begin position="719"/>
        <end position="765"/>
    </location>
</feature>
<sequence length="1062" mass="115546">MLLASRSTAPSITSPLLAWPSQPSARSSPLSTPSPSSDTFDHDLVHPRYANGSSSSASLATFGNARGMSMLGDREAGSRSSIPFTERTNDQQFPEMPVVRIEDEDMVERKYGPPSRPLSPHQLGRIAQSFGIVMPNLPRSPSFAFPSLASPTLSAVSTGSSRHNRFLPTPVPARTPYLLTVIPPAFLLPNKPSTSNDAEQRVKRWKRGRLLALQPTLEAMLNSIAREYGLPSTTGISLFLAQKPISKGKEPDSSSLTSLDSDDPGPLISSSTWSTLFSIYLHSNPSSRSSTPAHTPVKGQSPFARDLPFPASPLSLIGTSNKARLRGASAEPQPSPTKKAQPRSAEPAAGFMLDMPPTPASTGMTTEPDGPSAMAIPVVGAVEFDIDPDVATWFTEWRRTGVHRRKASTLSETSGLREFRLRRSTPPDVIPRFLRELETHPSSSSGTSDSPALEDDDSTSSPSASLEPHSIEQNERLADLFPSAASEFAALRASRTSQEHRLSIQDIEVDRAVSASASMSYFTDVETSSGHGNGDNGEKADEEVMEMLTPLPNGLHHGDFAQMQRQIIDDGDKRGSGLVMSEQLDTLEKIMRQLSPREIRLTSPREMTPRMASKIAHLQYPAPPGSKPKPASSPLANGFTDSPPHPSSKHRFSLAPAFEPTTQVRSPSSNQPPSPSQEQLATLQDSPRPSWPTVPFSRPELPASPDINKIFVVPTINGLSSPISVSDETLRRMQVDSPPDKPSEWRPRRPQRPPSPNLHIHRPMPQSLSPELVHILRSPEREQTSPNSVTSRSPNEREKEKEKEKDRRRLGRTASVSLKGLRQQMSAKNLNVIWKRDDNPVVPSLPSRSVSDSQPVGLFKNNVNIDSEISSFPSSLSSNSKSPTEAKQYTDLLPSPTSPSSITTSTKTGGFSRILQSGFSFHRKAISVDKRPDKRVSKNTSNGPKDISAPILSSFQKVSSDQVEMTSPRLGPTDQQSTPKLGHSPRLRQTGLPTSPASPKNLRRKPVPTEGNVKESRSLASMASFVLDDPPKRRQMQNGQGREQKDGQIEGSGQGRTMGLAV</sequence>
<feature type="region of interest" description="Disordered" evidence="1">
    <location>
        <begin position="437"/>
        <end position="469"/>
    </location>
</feature>
<protein>
    <recommendedName>
        <fullName evidence="4">Proteophosphoglycan ppg4</fullName>
    </recommendedName>
</protein>
<feature type="compositionally biased region" description="Basic and acidic residues" evidence="1">
    <location>
        <begin position="794"/>
        <end position="807"/>
    </location>
</feature>
<feature type="compositionally biased region" description="Low complexity" evidence="1">
    <location>
        <begin position="871"/>
        <end position="882"/>
    </location>
</feature>
<feature type="region of interest" description="Disordered" evidence="1">
    <location>
        <begin position="619"/>
        <end position="704"/>
    </location>
</feature>
<feature type="region of interest" description="Disordered" evidence="1">
    <location>
        <begin position="871"/>
        <end position="909"/>
    </location>
</feature>
<proteinExistence type="predicted"/>
<feature type="compositionally biased region" description="Polar residues" evidence="1">
    <location>
        <begin position="951"/>
        <end position="965"/>
    </location>
</feature>
<dbReference type="OrthoDB" id="2526154at2759"/>
<feature type="compositionally biased region" description="Polar residues" evidence="1">
    <location>
        <begin position="678"/>
        <end position="687"/>
    </location>
</feature>
<comment type="caution">
    <text evidence="2">The sequence shown here is derived from an EMBL/GenBank/DDBJ whole genome shotgun (WGS) entry which is preliminary data.</text>
</comment>
<name>A0A4Q1BEB0_TREME</name>
<feature type="region of interest" description="Disordered" evidence="1">
    <location>
        <begin position="1"/>
        <end position="58"/>
    </location>
</feature>
<accession>A0A4Q1BEB0</accession>
<feature type="region of interest" description="Disordered" evidence="1">
    <location>
        <begin position="325"/>
        <end position="346"/>
    </location>
</feature>
<feature type="region of interest" description="Disordered" evidence="1">
    <location>
        <begin position="777"/>
        <end position="822"/>
    </location>
</feature>
<reference evidence="2 3" key="1">
    <citation type="submission" date="2016-06" db="EMBL/GenBank/DDBJ databases">
        <title>Evolution of pathogenesis and genome organization in the Tremellales.</title>
        <authorList>
            <person name="Cuomo C."/>
            <person name="Litvintseva A."/>
            <person name="Heitman J."/>
            <person name="Chen Y."/>
            <person name="Sun S."/>
            <person name="Springer D."/>
            <person name="Dromer F."/>
            <person name="Young S."/>
            <person name="Zeng Q."/>
            <person name="Chapman S."/>
            <person name="Gujja S."/>
            <person name="Saif S."/>
            <person name="Birren B."/>
        </authorList>
    </citation>
    <scope>NUCLEOTIDE SEQUENCE [LARGE SCALE GENOMIC DNA]</scope>
    <source>
        <strain evidence="2 3">ATCC 28783</strain>
    </source>
</reference>
<feature type="compositionally biased region" description="Low complexity" evidence="1">
    <location>
        <begin position="23"/>
        <end position="37"/>
    </location>
</feature>
<dbReference type="EMBL" id="SDIL01000100">
    <property type="protein sequence ID" value="RXK36364.1"/>
    <property type="molecule type" value="Genomic_DNA"/>
</dbReference>
<keyword evidence="3" id="KW-1185">Reference proteome</keyword>
<dbReference type="AlphaFoldDB" id="A0A4Q1BEB0"/>
<feature type="compositionally biased region" description="Basic and acidic residues" evidence="1">
    <location>
        <begin position="926"/>
        <end position="936"/>
    </location>
</feature>
<feature type="region of interest" description="Disordered" evidence="1">
    <location>
        <begin position="925"/>
        <end position="1062"/>
    </location>
</feature>
<evidence type="ECO:0008006" key="4">
    <source>
        <dbReference type="Google" id="ProtNLM"/>
    </source>
</evidence>